<comment type="caution">
    <text evidence="10">The sequence shown here is derived from an EMBL/GenBank/DDBJ whole genome shotgun (WGS) entry which is preliminary data.</text>
</comment>
<dbReference type="Gene3D" id="3.40.50.1240">
    <property type="entry name" value="Phosphoglycerate mutase-like"/>
    <property type="match status" value="1"/>
</dbReference>
<keyword evidence="8" id="KW-1133">Transmembrane helix</keyword>
<protein>
    <recommendedName>
        <fullName evidence="3">acid phosphatase</fullName>
        <ecNumber evidence="3">3.1.3.2</ecNumber>
    </recommendedName>
</protein>
<keyword evidence="8" id="KW-0472">Membrane</keyword>
<evidence type="ECO:0000256" key="7">
    <source>
        <dbReference type="ARBA" id="ARBA00023180"/>
    </source>
</evidence>
<comment type="catalytic activity">
    <reaction evidence="1">
        <text>a phosphate monoester + H2O = an alcohol + phosphate</text>
        <dbReference type="Rhea" id="RHEA:15017"/>
        <dbReference type="ChEBI" id="CHEBI:15377"/>
        <dbReference type="ChEBI" id="CHEBI:30879"/>
        <dbReference type="ChEBI" id="CHEBI:43474"/>
        <dbReference type="ChEBI" id="CHEBI:67140"/>
        <dbReference type="EC" id="3.1.3.2"/>
    </reaction>
</comment>
<dbReference type="InterPro" id="IPR029033">
    <property type="entry name" value="His_PPase_superfam"/>
</dbReference>
<proteinExistence type="inferred from homology"/>
<keyword evidence="11" id="KW-1185">Reference proteome</keyword>
<dbReference type="PANTHER" id="PTHR11567:SF211">
    <property type="entry name" value="PROSTATIC ACID PHOSPHATASE"/>
    <property type="match status" value="1"/>
</dbReference>
<dbReference type="PROSITE" id="PS00616">
    <property type="entry name" value="HIS_ACID_PHOSPHAT_1"/>
    <property type="match status" value="1"/>
</dbReference>
<dbReference type="EC" id="3.1.3.2" evidence="3"/>
<comment type="similarity">
    <text evidence="2">Belongs to the histidine acid phosphatase family.</text>
</comment>
<evidence type="ECO:0000313" key="10">
    <source>
        <dbReference type="EMBL" id="KAF7996426.1"/>
    </source>
</evidence>
<feature type="signal peptide" evidence="9">
    <location>
        <begin position="1"/>
        <end position="20"/>
    </location>
</feature>
<keyword evidence="8" id="KW-0812">Transmembrane</keyword>
<dbReference type="GO" id="GO:0003993">
    <property type="term" value="F:acid phosphatase activity"/>
    <property type="evidence" value="ECO:0007669"/>
    <property type="project" value="UniProtKB-EC"/>
</dbReference>
<evidence type="ECO:0000256" key="1">
    <source>
        <dbReference type="ARBA" id="ARBA00000032"/>
    </source>
</evidence>
<reference evidence="10 11" key="1">
    <citation type="submission" date="2020-08" db="EMBL/GenBank/DDBJ databases">
        <title>Aphidius gifuensis genome sequencing and assembly.</title>
        <authorList>
            <person name="Du Z."/>
        </authorList>
    </citation>
    <scope>NUCLEOTIDE SEQUENCE [LARGE SCALE GENOMIC DNA]</scope>
    <source>
        <strain evidence="10">YNYX2018</strain>
        <tissue evidence="10">Adults</tissue>
    </source>
</reference>
<dbReference type="AlphaFoldDB" id="A0A834Y1U7"/>
<keyword evidence="6" id="KW-1015">Disulfide bond</keyword>
<dbReference type="InterPro" id="IPR033379">
    <property type="entry name" value="Acid_Pase_AS"/>
</dbReference>
<evidence type="ECO:0000256" key="3">
    <source>
        <dbReference type="ARBA" id="ARBA00012646"/>
    </source>
</evidence>
<dbReference type="CDD" id="cd07061">
    <property type="entry name" value="HP_HAP_like"/>
    <property type="match status" value="1"/>
</dbReference>
<dbReference type="Pfam" id="PF00328">
    <property type="entry name" value="His_Phos_2"/>
    <property type="match status" value="1"/>
</dbReference>
<evidence type="ECO:0000256" key="9">
    <source>
        <dbReference type="SAM" id="SignalP"/>
    </source>
</evidence>
<organism evidence="10 11">
    <name type="scientific">Aphidius gifuensis</name>
    <name type="common">Parasitoid wasp</name>
    <dbReference type="NCBI Taxonomy" id="684658"/>
    <lineage>
        <taxon>Eukaryota</taxon>
        <taxon>Metazoa</taxon>
        <taxon>Ecdysozoa</taxon>
        <taxon>Arthropoda</taxon>
        <taxon>Hexapoda</taxon>
        <taxon>Insecta</taxon>
        <taxon>Pterygota</taxon>
        <taxon>Neoptera</taxon>
        <taxon>Endopterygota</taxon>
        <taxon>Hymenoptera</taxon>
        <taxon>Apocrita</taxon>
        <taxon>Ichneumonoidea</taxon>
        <taxon>Braconidae</taxon>
        <taxon>Aphidiinae</taxon>
        <taxon>Aphidius</taxon>
    </lineage>
</organism>
<evidence type="ECO:0000256" key="5">
    <source>
        <dbReference type="ARBA" id="ARBA00022801"/>
    </source>
</evidence>
<dbReference type="OrthoDB" id="10257284at2759"/>
<accession>A0A834Y1U7</accession>
<name>A0A834Y1U7_APHGI</name>
<evidence type="ECO:0000313" key="11">
    <source>
        <dbReference type="Proteomes" id="UP000639338"/>
    </source>
</evidence>
<dbReference type="SUPFAM" id="SSF53254">
    <property type="entry name" value="Phosphoglycerate mutase-like"/>
    <property type="match status" value="1"/>
</dbReference>
<keyword evidence="4 9" id="KW-0732">Signal</keyword>
<dbReference type="PANTHER" id="PTHR11567">
    <property type="entry name" value="ACID PHOSPHATASE-RELATED"/>
    <property type="match status" value="1"/>
</dbReference>
<dbReference type="EMBL" id="JACMRX010000001">
    <property type="protein sequence ID" value="KAF7996426.1"/>
    <property type="molecule type" value="Genomic_DNA"/>
</dbReference>
<evidence type="ECO:0000256" key="2">
    <source>
        <dbReference type="ARBA" id="ARBA00005375"/>
    </source>
</evidence>
<keyword evidence="5" id="KW-0378">Hydrolase</keyword>
<evidence type="ECO:0000256" key="4">
    <source>
        <dbReference type="ARBA" id="ARBA00022729"/>
    </source>
</evidence>
<evidence type="ECO:0000256" key="8">
    <source>
        <dbReference type="SAM" id="Phobius"/>
    </source>
</evidence>
<feature type="transmembrane region" description="Helical" evidence="8">
    <location>
        <begin position="380"/>
        <end position="399"/>
    </location>
</feature>
<gene>
    <name evidence="10" type="ORF">HCN44_002058</name>
</gene>
<dbReference type="InterPro" id="IPR050645">
    <property type="entry name" value="Histidine_acid_phosphatase"/>
</dbReference>
<dbReference type="Proteomes" id="UP000639338">
    <property type="component" value="Unassembled WGS sequence"/>
</dbReference>
<feature type="chain" id="PRO_5032319686" description="acid phosphatase" evidence="9">
    <location>
        <begin position="21"/>
        <end position="413"/>
    </location>
</feature>
<keyword evidence="7" id="KW-0325">Glycoprotein</keyword>
<dbReference type="InterPro" id="IPR000560">
    <property type="entry name" value="His_Pase_clade-2"/>
</dbReference>
<sequence>MMKMIFVVIFIIFNCGLSFGKNSTELDTIIFANVLFRHGDRTPLDPYPNDPYNNETLWPVPFGQLTNLGKHEHLMLGRWLRKRYDHLLPKHYSLYDIYVESTDVDRTLMSAEANLAGLYTPIDDQVWDPLKWMPIPVHTVPEKNDYMLAGKKHCQRYNYEKKKLLKSNEFTKLMEQNKKLLDYLTQMTGRKINTLDQVEYIYNTLYIESLYNFTLPEWTKTIYPDGIKRLAELSFAIPAYNKILARLKIGTLIGQMTNNMVLKSQKKLLPDRKVWIYSAHDDTLANFLMGLNLFDFHCPPYAATVLVELRINKQSQYSVTISYKNSTNEPTFLTLPGCTSNCPLDRFVELTKDLVPDDWHAECNESAGPGENFREIITSAYIISLMGFVFSSIIIYLYVKKRSHQYYTRLGKY</sequence>
<evidence type="ECO:0000256" key="6">
    <source>
        <dbReference type="ARBA" id="ARBA00023157"/>
    </source>
</evidence>